<dbReference type="GO" id="GO:0005886">
    <property type="term" value="C:plasma membrane"/>
    <property type="evidence" value="ECO:0007669"/>
    <property type="project" value="UniProtKB-SubCell"/>
</dbReference>
<dbReference type="PRINTS" id="PR00727">
    <property type="entry name" value="LEADERPTASE"/>
</dbReference>
<dbReference type="AlphaFoldDB" id="A0AAP3EXX9"/>
<dbReference type="InterPro" id="IPR019533">
    <property type="entry name" value="Peptidase_S26"/>
</dbReference>
<protein>
    <recommendedName>
        <fullName evidence="4 7">Signal peptidase I</fullName>
        <ecNumber evidence="4 7">3.4.21.89</ecNumber>
    </recommendedName>
</protein>
<evidence type="ECO:0000256" key="4">
    <source>
        <dbReference type="ARBA" id="ARBA00013208"/>
    </source>
</evidence>
<evidence type="ECO:0000256" key="5">
    <source>
        <dbReference type="ARBA" id="ARBA00022801"/>
    </source>
</evidence>
<evidence type="ECO:0000256" key="7">
    <source>
        <dbReference type="RuleBase" id="RU362042"/>
    </source>
</evidence>
<evidence type="ECO:0000259" key="8">
    <source>
        <dbReference type="Pfam" id="PF10502"/>
    </source>
</evidence>
<proteinExistence type="inferred from homology"/>
<dbReference type="GO" id="GO:0004252">
    <property type="term" value="F:serine-type endopeptidase activity"/>
    <property type="evidence" value="ECO:0007669"/>
    <property type="project" value="InterPro"/>
</dbReference>
<feature type="domain" description="Peptidase S26" evidence="8">
    <location>
        <begin position="8"/>
        <end position="171"/>
    </location>
</feature>
<comment type="similarity">
    <text evidence="3 7">Belongs to the peptidase S26 family.</text>
</comment>
<dbReference type="InterPro" id="IPR019758">
    <property type="entry name" value="Pept_S26A_signal_pept_1_CS"/>
</dbReference>
<evidence type="ECO:0000256" key="6">
    <source>
        <dbReference type="PIRSR" id="PIRSR600223-1"/>
    </source>
</evidence>
<dbReference type="NCBIfam" id="TIGR02227">
    <property type="entry name" value="sigpep_I_bact"/>
    <property type="match status" value="1"/>
</dbReference>
<dbReference type="Proteomes" id="UP001205867">
    <property type="component" value="Unassembled WGS sequence"/>
</dbReference>
<dbReference type="SUPFAM" id="SSF51306">
    <property type="entry name" value="LexA/Signal peptidase"/>
    <property type="match status" value="1"/>
</dbReference>
<evidence type="ECO:0000256" key="1">
    <source>
        <dbReference type="ARBA" id="ARBA00000677"/>
    </source>
</evidence>
<accession>A0AAP3EXX9</accession>
<evidence type="ECO:0000256" key="3">
    <source>
        <dbReference type="ARBA" id="ARBA00009370"/>
    </source>
</evidence>
<dbReference type="GO" id="GO:0009003">
    <property type="term" value="F:signal peptidase activity"/>
    <property type="evidence" value="ECO:0007669"/>
    <property type="project" value="UniProtKB-EC"/>
</dbReference>
<feature type="active site" evidence="6">
    <location>
        <position position="35"/>
    </location>
</feature>
<feature type="active site" evidence="6">
    <location>
        <position position="81"/>
    </location>
</feature>
<dbReference type="PANTHER" id="PTHR43390">
    <property type="entry name" value="SIGNAL PEPTIDASE I"/>
    <property type="match status" value="1"/>
</dbReference>
<dbReference type="EMBL" id="JALXKZ020000048">
    <property type="protein sequence ID" value="MCV7629962.1"/>
    <property type="molecule type" value="Genomic_DNA"/>
</dbReference>
<evidence type="ECO:0000256" key="2">
    <source>
        <dbReference type="ARBA" id="ARBA00004401"/>
    </source>
</evidence>
<dbReference type="PANTHER" id="PTHR43390:SF1">
    <property type="entry name" value="CHLOROPLAST PROCESSING PEPTIDASE"/>
    <property type="match status" value="1"/>
</dbReference>
<comment type="subcellular location">
    <subcellularLocation>
        <location evidence="2">Cell membrane</location>
        <topology evidence="2">Single-pass type II membrane protein</topology>
    </subcellularLocation>
    <subcellularLocation>
        <location evidence="7">Membrane</location>
        <topology evidence="7">Single-pass type II membrane protein</topology>
    </subcellularLocation>
</comment>
<dbReference type="GO" id="GO:0006465">
    <property type="term" value="P:signal peptide processing"/>
    <property type="evidence" value="ECO:0007669"/>
    <property type="project" value="InterPro"/>
</dbReference>
<keyword evidence="5 7" id="KW-0378">Hydrolase</keyword>
<sequence length="199" mass="20821">MTGRRTALIAAAVTVLACVLAWAFLARMYAIPSSSMEPGLRAGDRVVATLLTPDPFPVRRGDVVVFEDTKGWLPGGGHVIKRAVGLPGDIVSWTPGEETLRVNGVPVEEPYLAPGETPAQEAFEVIVPAGRLWVLGDHRSASADSRAHRAGPGGGFVALDDVVGRARFVVWPLDRIGGAGADPDAFAAVPDAPAPEART</sequence>
<organism evidence="9 10">
    <name type="scientific">Micrococcus luteus</name>
    <name type="common">Micrococcus lysodeikticus</name>
    <dbReference type="NCBI Taxonomy" id="1270"/>
    <lineage>
        <taxon>Bacteria</taxon>
        <taxon>Bacillati</taxon>
        <taxon>Actinomycetota</taxon>
        <taxon>Actinomycetes</taxon>
        <taxon>Micrococcales</taxon>
        <taxon>Micrococcaceae</taxon>
        <taxon>Micrococcus</taxon>
    </lineage>
</organism>
<dbReference type="EC" id="3.4.21.89" evidence="4 7"/>
<reference evidence="9" key="1">
    <citation type="submission" date="2023-06" db="EMBL/GenBank/DDBJ databases">
        <title>lsaBGC provides a comprehensive framework for evolutionary analysis of biosynthetic gene clusters within focal taxa.</title>
        <authorList>
            <person name="Salamzade R."/>
            <person name="Sandstrom S."/>
            <person name="Kalan L.R."/>
        </authorList>
    </citation>
    <scope>NUCLEOTIDE SEQUENCE</scope>
    <source>
        <strain evidence="9">P3-SID899</strain>
    </source>
</reference>
<name>A0AAP3EXX9_MICLU</name>
<evidence type="ECO:0000313" key="9">
    <source>
        <dbReference type="EMBL" id="MCV7629962.1"/>
    </source>
</evidence>
<dbReference type="CDD" id="cd06530">
    <property type="entry name" value="S26_SPase_I"/>
    <property type="match status" value="1"/>
</dbReference>
<dbReference type="Gene3D" id="2.10.109.10">
    <property type="entry name" value="Umud Fragment, subunit A"/>
    <property type="match status" value="1"/>
</dbReference>
<gene>
    <name evidence="9" type="primary">lepB</name>
    <name evidence="9" type="ORF">M3A82_011560</name>
</gene>
<dbReference type="InterPro" id="IPR000223">
    <property type="entry name" value="Pept_S26A_signal_pept_1"/>
</dbReference>
<dbReference type="PROSITE" id="PS00761">
    <property type="entry name" value="SPASE_I_3"/>
    <property type="match status" value="1"/>
</dbReference>
<comment type="caution">
    <text evidence="9">The sequence shown here is derived from an EMBL/GenBank/DDBJ whole genome shotgun (WGS) entry which is preliminary data.</text>
</comment>
<dbReference type="PROSITE" id="PS51257">
    <property type="entry name" value="PROKAR_LIPOPROTEIN"/>
    <property type="match status" value="1"/>
</dbReference>
<dbReference type="Pfam" id="PF10502">
    <property type="entry name" value="Peptidase_S26"/>
    <property type="match status" value="1"/>
</dbReference>
<dbReference type="InterPro" id="IPR036286">
    <property type="entry name" value="LexA/Signal_pep-like_sf"/>
</dbReference>
<keyword evidence="7" id="KW-0645">Protease</keyword>
<evidence type="ECO:0000313" key="10">
    <source>
        <dbReference type="Proteomes" id="UP001205867"/>
    </source>
</evidence>
<comment type="catalytic activity">
    <reaction evidence="1 7">
        <text>Cleavage of hydrophobic, N-terminal signal or leader sequences from secreted and periplasmic proteins.</text>
        <dbReference type="EC" id="3.4.21.89"/>
    </reaction>
</comment>